<dbReference type="InterPro" id="IPR018108">
    <property type="entry name" value="MCP_transmembrane"/>
</dbReference>
<dbReference type="AlphaFoldDB" id="A0A9P5PUL4"/>
<dbReference type="PANTHER" id="PTHR45618">
    <property type="entry name" value="MITOCHONDRIAL DICARBOXYLATE CARRIER-RELATED"/>
    <property type="match status" value="1"/>
</dbReference>
<comment type="caution">
    <text evidence="11">The sequence shown here is derived from an EMBL/GenBank/DDBJ whole genome shotgun (WGS) entry which is preliminary data.</text>
</comment>
<comment type="similarity">
    <text evidence="2 9">Belongs to the mitochondrial carrier (TC 2.A.29) family.</text>
</comment>
<reference evidence="11" key="1">
    <citation type="submission" date="2020-11" db="EMBL/GenBank/DDBJ databases">
        <authorList>
            <consortium name="DOE Joint Genome Institute"/>
            <person name="Ahrendt S."/>
            <person name="Riley R."/>
            <person name="Andreopoulos W."/>
            <person name="Labutti K."/>
            <person name="Pangilinan J."/>
            <person name="Ruiz-Duenas F.J."/>
            <person name="Barrasa J.M."/>
            <person name="Sanchez-Garcia M."/>
            <person name="Camarero S."/>
            <person name="Miyauchi S."/>
            <person name="Serrano A."/>
            <person name="Linde D."/>
            <person name="Babiker R."/>
            <person name="Drula E."/>
            <person name="Ayuso-Fernandez I."/>
            <person name="Pacheco R."/>
            <person name="Padilla G."/>
            <person name="Ferreira P."/>
            <person name="Barriuso J."/>
            <person name="Kellner H."/>
            <person name="Castanera R."/>
            <person name="Alfaro M."/>
            <person name="Ramirez L."/>
            <person name="Pisabarro A.G."/>
            <person name="Kuo A."/>
            <person name="Tritt A."/>
            <person name="Lipzen A."/>
            <person name="He G."/>
            <person name="Yan M."/>
            <person name="Ng V."/>
            <person name="Cullen D."/>
            <person name="Martin F."/>
            <person name="Rosso M.-N."/>
            <person name="Henrissat B."/>
            <person name="Hibbett D."/>
            <person name="Martinez A.T."/>
            <person name="Grigoriev I.V."/>
        </authorList>
    </citation>
    <scope>NUCLEOTIDE SEQUENCE</scope>
    <source>
        <strain evidence="11">AH 40177</strain>
    </source>
</reference>
<dbReference type="Pfam" id="PF00153">
    <property type="entry name" value="Mito_carr"/>
    <property type="match status" value="3"/>
</dbReference>
<evidence type="ECO:0000256" key="1">
    <source>
        <dbReference type="ARBA" id="ARBA00004141"/>
    </source>
</evidence>
<dbReference type="GO" id="GO:0016020">
    <property type="term" value="C:membrane"/>
    <property type="evidence" value="ECO:0007669"/>
    <property type="project" value="UniProtKB-SubCell"/>
</dbReference>
<dbReference type="EMBL" id="JADNRY010000022">
    <property type="protein sequence ID" value="KAF9072711.1"/>
    <property type="molecule type" value="Genomic_DNA"/>
</dbReference>
<feature type="signal peptide" evidence="10">
    <location>
        <begin position="1"/>
        <end position="17"/>
    </location>
</feature>
<protein>
    <submittedName>
        <fullName evidence="11">Dicarboxylic acid transporter</fullName>
    </submittedName>
</protein>
<feature type="chain" id="PRO_5040140744" evidence="10">
    <location>
        <begin position="18"/>
        <end position="292"/>
    </location>
</feature>
<evidence type="ECO:0000256" key="7">
    <source>
        <dbReference type="ARBA" id="ARBA00023136"/>
    </source>
</evidence>
<evidence type="ECO:0000256" key="3">
    <source>
        <dbReference type="ARBA" id="ARBA00022448"/>
    </source>
</evidence>
<keyword evidence="12" id="KW-1185">Reference proteome</keyword>
<dbReference type="OrthoDB" id="448427at2759"/>
<evidence type="ECO:0000313" key="11">
    <source>
        <dbReference type="EMBL" id="KAF9072711.1"/>
    </source>
</evidence>
<organism evidence="11 12">
    <name type="scientific">Rhodocollybia butyracea</name>
    <dbReference type="NCBI Taxonomy" id="206335"/>
    <lineage>
        <taxon>Eukaryota</taxon>
        <taxon>Fungi</taxon>
        <taxon>Dikarya</taxon>
        <taxon>Basidiomycota</taxon>
        <taxon>Agaricomycotina</taxon>
        <taxon>Agaricomycetes</taxon>
        <taxon>Agaricomycetidae</taxon>
        <taxon>Agaricales</taxon>
        <taxon>Marasmiineae</taxon>
        <taxon>Omphalotaceae</taxon>
        <taxon>Rhodocollybia</taxon>
    </lineage>
</organism>
<evidence type="ECO:0000256" key="4">
    <source>
        <dbReference type="ARBA" id="ARBA00022692"/>
    </source>
</evidence>
<dbReference type="PROSITE" id="PS50920">
    <property type="entry name" value="SOLCAR"/>
    <property type="match status" value="3"/>
</dbReference>
<keyword evidence="6" id="KW-1133">Transmembrane helix</keyword>
<keyword evidence="3 9" id="KW-0813">Transport</keyword>
<feature type="repeat" description="Solcar" evidence="8">
    <location>
        <begin position="96"/>
        <end position="187"/>
    </location>
</feature>
<proteinExistence type="inferred from homology"/>
<feature type="repeat" description="Solcar" evidence="8">
    <location>
        <begin position="1"/>
        <end position="89"/>
    </location>
</feature>
<keyword evidence="10" id="KW-0732">Signal</keyword>
<evidence type="ECO:0000256" key="10">
    <source>
        <dbReference type="SAM" id="SignalP"/>
    </source>
</evidence>
<evidence type="ECO:0000256" key="2">
    <source>
        <dbReference type="ARBA" id="ARBA00006375"/>
    </source>
</evidence>
<keyword evidence="4 8" id="KW-0812">Transmembrane</keyword>
<sequence>MATVYPFWLGGVAASLASCCTHPLDLTKVRMQTIKAAPGAKLPSMFFVLRKSIVQQGLRGVYTGLTASLLRQMSYSLVRIGTYEELKRRLSQNGKPSSAQLLAAASLAGGLGGVAGNPADILLVRMTSDVIKPQEHRFNYSNAVSGLMSLAKQEGVKGMTRGLGTNVARAMLMNASQVCSYDLFKSALMHKTIPVLEYQLKDNIALHILSSLLAGTFATTVCSPADVLRTRVMTSTSNDSVFHILQTSLQKEGPKFLFKGWTPAFFRLGPNTVLLFVFFEQLKKGWSALQLD</sequence>
<feature type="repeat" description="Solcar" evidence="8">
    <location>
        <begin position="202"/>
        <end position="285"/>
    </location>
</feature>
<name>A0A9P5PUL4_9AGAR</name>
<keyword evidence="7 8" id="KW-0472">Membrane</keyword>
<dbReference type="InterPro" id="IPR023395">
    <property type="entry name" value="MCP_dom_sf"/>
</dbReference>
<evidence type="ECO:0000256" key="5">
    <source>
        <dbReference type="ARBA" id="ARBA00022737"/>
    </source>
</evidence>
<comment type="subcellular location">
    <subcellularLocation>
        <location evidence="1">Membrane</location>
        <topology evidence="1">Multi-pass membrane protein</topology>
    </subcellularLocation>
</comment>
<evidence type="ECO:0000256" key="6">
    <source>
        <dbReference type="ARBA" id="ARBA00022989"/>
    </source>
</evidence>
<dbReference type="Proteomes" id="UP000772434">
    <property type="component" value="Unassembled WGS sequence"/>
</dbReference>
<keyword evidence="5" id="KW-0677">Repeat</keyword>
<gene>
    <name evidence="11" type="ORF">BDP27DRAFT_385222</name>
</gene>
<evidence type="ECO:0000256" key="8">
    <source>
        <dbReference type="PROSITE-ProRule" id="PRU00282"/>
    </source>
</evidence>
<evidence type="ECO:0000313" key="12">
    <source>
        <dbReference type="Proteomes" id="UP000772434"/>
    </source>
</evidence>
<evidence type="ECO:0000256" key="9">
    <source>
        <dbReference type="RuleBase" id="RU000488"/>
    </source>
</evidence>
<dbReference type="Gene3D" id="1.50.40.10">
    <property type="entry name" value="Mitochondrial carrier domain"/>
    <property type="match status" value="1"/>
</dbReference>
<accession>A0A9P5PUL4</accession>
<dbReference type="InterPro" id="IPR050391">
    <property type="entry name" value="Mito_Metabolite_Transporter"/>
</dbReference>
<dbReference type="SUPFAM" id="SSF103506">
    <property type="entry name" value="Mitochondrial carrier"/>
    <property type="match status" value="1"/>
</dbReference>